<evidence type="ECO:0000313" key="3">
    <source>
        <dbReference type="EMBL" id="GEU43092.1"/>
    </source>
</evidence>
<feature type="region of interest" description="Disordered" evidence="1">
    <location>
        <begin position="360"/>
        <end position="383"/>
    </location>
</feature>
<organism evidence="3">
    <name type="scientific">Tanacetum cinerariifolium</name>
    <name type="common">Dalmatian daisy</name>
    <name type="synonym">Chrysanthemum cinerariifolium</name>
    <dbReference type="NCBI Taxonomy" id="118510"/>
    <lineage>
        <taxon>Eukaryota</taxon>
        <taxon>Viridiplantae</taxon>
        <taxon>Streptophyta</taxon>
        <taxon>Embryophyta</taxon>
        <taxon>Tracheophyta</taxon>
        <taxon>Spermatophyta</taxon>
        <taxon>Magnoliopsida</taxon>
        <taxon>eudicotyledons</taxon>
        <taxon>Gunneridae</taxon>
        <taxon>Pentapetalae</taxon>
        <taxon>asterids</taxon>
        <taxon>campanulids</taxon>
        <taxon>Asterales</taxon>
        <taxon>Asteraceae</taxon>
        <taxon>Asteroideae</taxon>
        <taxon>Anthemideae</taxon>
        <taxon>Anthemidinae</taxon>
        <taxon>Tanacetum</taxon>
    </lineage>
</organism>
<comment type="caution">
    <text evidence="3">The sequence shown here is derived from an EMBL/GenBank/DDBJ whole genome shotgun (WGS) entry which is preliminary data.</text>
</comment>
<dbReference type="Pfam" id="PF07727">
    <property type="entry name" value="RVT_2"/>
    <property type="match status" value="1"/>
</dbReference>
<dbReference type="EMBL" id="BKCJ010001661">
    <property type="protein sequence ID" value="GEU43092.1"/>
    <property type="molecule type" value="Genomic_DNA"/>
</dbReference>
<dbReference type="AlphaFoldDB" id="A0A6L2K2Q7"/>
<evidence type="ECO:0000256" key="1">
    <source>
        <dbReference type="SAM" id="MobiDB-lite"/>
    </source>
</evidence>
<name>A0A6L2K2Q7_TANCI</name>
<evidence type="ECO:0000259" key="2">
    <source>
        <dbReference type="Pfam" id="PF07727"/>
    </source>
</evidence>
<dbReference type="InterPro" id="IPR013103">
    <property type="entry name" value="RVT_2"/>
</dbReference>
<proteinExistence type="predicted"/>
<protein>
    <recommendedName>
        <fullName evidence="2">Reverse transcriptase Ty1/copia-type domain-containing protein</fullName>
    </recommendedName>
</protein>
<feature type="region of interest" description="Disordered" evidence="1">
    <location>
        <begin position="292"/>
        <end position="312"/>
    </location>
</feature>
<accession>A0A6L2K2Q7</accession>
<gene>
    <name evidence="3" type="ORF">Tci_015070</name>
</gene>
<reference evidence="3" key="1">
    <citation type="journal article" date="2019" name="Sci. Rep.">
        <title>Draft genome of Tanacetum cinerariifolium, the natural source of mosquito coil.</title>
        <authorList>
            <person name="Yamashiro T."/>
            <person name="Shiraishi A."/>
            <person name="Satake H."/>
            <person name="Nakayama K."/>
        </authorList>
    </citation>
    <scope>NUCLEOTIDE SEQUENCE</scope>
</reference>
<feature type="domain" description="Reverse transcriptase Ty1/copia-type" evidence="2">
    <location>
        <begin position="723"/>
        <end position="805"/>
    </location>
</feature>
<sequence>MCRVLGHQPSLGTFRKFYVNSYSNGWLSFSKRGPFPCCVSKNLDSLKNWNDHFFWIDNFVCPIFVSWYKDVSIKRDPLSCDDLVDLPLLDKLNDNHTRIRKYLETFLCLVGLRRSFVDLDAHMGLLDFVKSADPFKVQTRERTLVDGGVPLLSETVDMVVAPSDQTVCLISHTITDEIKEHAGKKKRKVSFSADELFVKKVRSSGVVILEPNLTTASKSPTALRRLVLQSGQLDVGVGSVPLPTEEFVSFFVTSTSEPEGYEDVGSPHDGDAQMCRVSKRYVVLTSTSKHEDADTIVSPNTTSPKVGSPNPHMHMRVEDVDAGVINETVNTSLLKNDADVASLLGNRVGASSLVSLPRNRVGASSLPRNGDGNSSSAPNDRNLIDHMPPLASGHLSNFVRSCEIVQQKDAEIVSLKYVVEKAEGEAAEVIRLLKRVFELEVAAVTKLDEVASLTDQNVELSWTVSGLDLVCDGLKNQVANLEVDCESLHDARIVELNNDMDTELYPHMLTIVAGRRWMIRHGLRLVVMKCSESSEYRSALGKVISIAINKGESSSSLLNDDVQQCPEEVILPQTNNQSISNNMIPNVDEASTSRNVFNERLEDAYFDASTLFHDSSNVRTFYQPYPHEKKWTKDHPHHKIIDDLKSSVRTRGQLANLCLFSCLLSSIEPANVAEALRDADWVSAMQEELDQFARLKVWRLVPRPKGKTIIKTKWIFKKEKDEIARIEVIRLFLAYATHKDFTVFQMDVKTTFLNGILKEEVYVSQPPGFVSKQYPDHVYALDRALYGLKQAPRAWYDVLSQFLIESVPTPMVEQAKLKLDLVGKPVDHTDYRSMIGSLMYVTSSRPDIMFATYHAGCHLDQKSTSGSVQFLGDKLTGRSLAVVKAYDVGVEAKYVAAVHDLENVSFYLCDQLEDLKDSPLELIMSSLMLEGSYSEDDSTPEFQNLQPVSSQVTVSVYYERSESAFRDSGPPVVTLSLSSQGTSLAATDYHVSRAANLNDTILFSEPHNDLFDTTIMDKPVDS</sequence>